<evidence type="ECO:0000256" key="2">
    <source>
        <dbReference type="ARBA" id="ARBA00004401"/>
    </source>
</evidence>
<evidence type="ECO:0000256" key="4">
    <source>
        <dbReference type="ARBA" id="ARBA00012780"/>
    </source>
</evidence>
<evidence type="ECO:0000256" key="11">
    <source>
        <dbReference type="ARBA" id="ARBA00023326"/>
    </source>
</evidence>
<keyword evidence="11" id="KW-0624">Polysaccharide degradation</keyword>
<keyword evidence="15" id="KW-0732">Signal</keyword>
<feature type="chain" id="PRO_5047011475" description="glucan endo-1,3-beta-D-glucosidase" evidence="15">
    <location>
        <begin position="22"/>
        <end position="360"/>
    </location>
</feature>
<dbReference type="EMBL" id="JBAHYK010000120">
    <property type="protein sequence ID" value="KAL0578089.1"/>
    <property type="molecule type" value="Genomic_DNA"/>
</dbReference>
<comment type="catalytic activity">
    <reaction evidence="1">
        <text>Hydrolysis of (1-&gt;3)-beta-D-glucosidic linkages in (1-&gt;3)-beta-D-glucans.</text>
        <dbReference type="EC" id="3.2.1.39"/>
    </reaction>
</comment>
<organism evidence="16 17">
    <name type="scientific">Marasmius crinis-equi</name>
    <dbReference type="NCBI Taxonomy" id="585013"/>
    <lineage>
        <taxon>Eukaryota</taxon>
        <taxon>Fungi</taxon>
        <taxon>Dikarya</taxon>
        <taxon>Basidiomycota</taxon>
        <taxon>Agaricomycotina</taxon>
        <taxon>Agaricomycetes</taxon>
        <taxon>Agaricomycetidae</taxon>
        <taxon>Agaricales</taxon>
        <taxon>Marasmiineae</taxon>
        <taxon>Marasmiaceae</taxon>
        <taxon>Marasmius</taxon>
    </lineage>
</organism>
<comment type="function">
    <text evidence="12">Glucanases play a role in cell expansion during growth, in cell-cell fusion during mating, and in spore release during sporulation. This enzyme may be involved in beta-glucan degradation. Active on laminarin and lichenan.</text>
</comment>
<evidence type="ECO:0000256" key="9">
    <source>
        <dbReference type="ARBA" id="ARBA00023277"/>
    </source>
</evidence>
<evidence type="ECO:0000256" key="5">
    <source>
        <dbReference type="ARBA" id="ARBA00022475"/>
    </source>
</evidence>
<evidence type="ECO:0000256" key="8">
    <source>
        <dbReference type="ARBA" id="ARBA00023180"/>
    </source>
</evidence>
<evidence type="ECO:0000256" key="12">
    <source>
        <dbReference type="ARBA" id="ARBA00037649"/>
    </source>
</evidence>
<dbReference type="Gene3D" id="3.20.20.80">
    <property type="entry name" value="Glycosidases"/>
    <property type="match status" value="1"/>
</dbReference>
<feature type="signal peptide" evidence="15">
    <location>
        <begin position="1"/>
        <end position="21"/>
    </location>
</feature>
<reference evidence="16 17" key="1">
    <citation type="submission" date="2024-02" db="EMBL/GenBank/DDBJ databases">
        <title>A draft genome for the cacao thread blight pathogen Marasmius crinis-equi.</title>
        <authorList>
            <person name="Cohen S.P."/>
            <person name="Baruah I.K."/>
            <person name="Amoako-Attah I."/>
            <person name="Bukari Y."/>
            <person name="Meinhardt L.W."/>
            <person name="Bailey B.A."/>
        </authorList>
    </citation>
    <scope>NUCLEOTIDE SEQUENCE [LARGE SCALE GENOMIC DNA]</scope>
    <source>
        <strain evidence="16 17">GH-76</strain>
    </source>
</reference>
<gene>
    <name evidence="16" type="ORF">V5O48_003907</name>
</gene>
<proteinExistence type="inferred from homology"/>
<comment type="subcellular location">
    <subcellularLocation>
        <location evidence="2">Cell membrane</location>
        <topology evidence="2">Single-pass type II membrane protein</topology>
    </subcellularLocation>
</comment>
<dbReference type="InterPro" id="IPR050732">
    <property type="entry name" value="Beta-glucan_modifiers"/>
</dbReference>
<evidence type="ECO:0000256" key="3">
    <source>
        <dbReference type="ARBA" id="ARBA00008773"/>
    </source>
</evidence>
<comment type="similarity">
    <text evidence="3">Belongs to the glycosyl hydrolase 17 family.</text>
</comment>
<dbReference type="InterPro" id="IPR017853">
    <property type="entry name" value="GH"/>
</dbReference>
<accession>A0ABR3FRX9</accession>
<evidence type="ECO:0000313" key="17">
    <source>
        <dbReference type="Proteomes" id="UP001465976"/>
    </source>
</evidence>
<keyword evidence="17" id="KW-1185">Reference proteome</keyword>
<dbReference type="Proteomes" id="UP001465976">
    <property type="component" value="Unassembled WGS sequence"/>
</dbReference>
<name>A0ABR3FRX9_9AGAR</name>
<dbReference type="EC" id="3.2.1.39" evidence="4"/>
<sequence>MFASLLSSAVLLSLLHHHTSANPLPLSVGVDVEDGVDISINVTNAEASDCFPAVGFKMPSNTPSSLTNWWCPMSSEYAFVGFSYEVSQCQSASKLKSEFADIRKTFNGRYVRLYGACDRDGFYDDVVNAAWSAGIGVHALVWFGFDGGDIWKTRRDELVSTLHSNPKAKYVTRTVQFGSEPLFDWVLDPPVLANEVKKMKSQLADLKIPVTVSDMAYSYQEQAQSGSAQVMEAIDFIDAHMLPFFAQDASTADNAWPLVTRDLQWFYDNGLGKKMYLSENGWPSTTYPGVEPNSPDAVADVPNEKAYYDLLDDNCQYFKTAPNGGIGWFAHIYSDSQEPGYGIYDKNGKLKFNFKPRTSC</sequence>
<evidence type="ECO:0000256" key="6">
    <source>
        <dbReference type="ARBA" id="ARBA00022801"/>
    </source>
</evidence>
<evidence type="ECO:0000256" key="10">
    <source>
        <dbReference type="ARBA" id="ARBA00023316"/>
    </source>
</evidence>
<dbReference type="PANTHER" id="PTHR16631:SF17">
    <property type="entry name" value="GLUCAN ENDO-1,3-BETA-GLUCOSIDASE BTGC"/>
    <property type="match status" value="1"/>
</dbReference>
<evidence type="ECO:0000256" key="1">
    <source>
        <dbReference type="ARBA" id="ARBA00000382"/>
    </source>
</evidence>
<keyword evidence="7" id="KW-0472">Membrane</keyword>
<keyword evidence="10" id="KW-0961">Cell wall biogenesis/degradation</keyword>
<keyword evidence="5" id="KW-1003">Cell membrane</keyword>
<evidence type="ECO:0000256" key="15">
    <source>
        <dbReference type="SAM" id="SignalP"/>
    </source>
</evidence>
<keyword evidence="8" id="KW-0325">Glycoprotein</keyword>
<comment type="caution">
    <text evidence="16">The sequence shown here is derived from an EMBL/GenBank/DDBJ whole genome shotgun (WGS) entry which is preliminary data.</text>
</comment>
<evidence type="ECO:0000256" key="7">
    <source>
        <dbReference type="ARBA" id="ARBA00023136"/>
    </source>
</evidence>
<evidence type="ECO:0000256" key="13">
    <source>
        <dbReference type="ARBA" id="ARBA00042373"/>
    </source>
</evidence>
<dbReference type="PANTHER" id="PTHR16631">
    <property type="entry name" value="GLUCAN 1,3-BETA-GLUCOSIDASE"/>
    <property type="match status" value="1"/>
</dbReference>
<evidence type="ECO:0000256" key="14">
    <source>
        <dbReference type="ARBA" id="ARBA00043078"/>
    </source>
</evidence>
<keyword evidence="9" id="KW-0119">Carbohydrate metabolism</keyword>
<dbReference type="SUPFAM" id="SSF51445">
    <property type="entry name" value="(Trans)glycosidases"/>
    <property type="match status" value="1"/>
</dbReference>
<protein>
    <recommendedName>
        <fullName evidence="4">glucan endo-1,3-beta-D-glucosidase</fullName>
        <ecNumber evidence="4">3.2.1.39</ecNumber>
    </recommendedName>
    <alternativeName>
        <fullName evidence="14">Endo-1,3-beta-glucanase btgC</fullName>
    </alternativeName>
    <alternativeName>
        <fullName evidence="13">Laminarinase btgC</fullName>
    </alternativeName>
</protein>
<evidence type="ECO:0000313" key="16">
    <source>
        <dbReference type="EMBL" id="KAL0578089.1"/>
    </source>
</evidence>
<keyword evidence="6" id="KW-0378">Hydrolase</keyword>